<evidence type="ECO:0000256" key="1">
    <source>
        <dbReference type="ARBA" id="ARBA00006335"/>
    </source>
</evidence>
<dbReference type="AlphaFoldDB" id="A0A812M0R2"/>
<evidence type="ECO:0000313" key="4">
    <source>
        <dbReference type="Proteomes" id="UP000604046"/>
    </source>
</evidence>
<dbReference type="InterPro" id="IPR005135">
    <property type="entry name" value="Endo/exonuclease/phosphatase"/>
</dbReference>
<accession>A0A812M0R2</accession>
<dbReference type="GO" id="GO:0004767">
    <property type="term" value="F:sphingomyelin phosphodiesterase activity"/>
    <property type="evidence" value="ECO:0007669"/>
    <property type="project" value="InterPro"/>
</dbReference>
<name>A0A812M0R2_9DINO</name>
<gene>
    <name evidence="3" type="ORF">SNAT2548_LOCUS12069</name>
</gene>
<comment type="caution">
    <text evidence="3">The sequence shown here is derived from an EMBL/GenBank/DDBJ whole genome shotgun (WGS) entry which is preliminary data.</text>
</comment>
<dbReference type="SUPFAM" id="SSF56219">
    <property type="entry name" value="DNase I-like"/>
    <property type="match status" value="1"/>
</dbReference>
<dbReference type="InterPro" id="IPR036691">
    <property type="entry name" value="Endo/exonu/phosph_ase_sf"/>
</dbReference>
<feature type="domain" description="Endonuclease/exonuclease/phosphatase" evidence="2">
    <location>
        <begin position="55"/>
        <end position="324"/>
    </location>
</feature>
<evidence type="ECO:0000259" key="2">
    <source>
        <dbReference type="Pfam" id="PF03372"/>
    </source>
</evidence>
<dbReference type="PANTHER" id="PTHR16320:SF23">
    <property type="entry name" value="SPHINGOMYELINASE C 1"/>
    <property type="match status" value="1"/>
</dbReference>
<dbReference type="Gene3D" id="3.60.10.10">
    <property type="entry name" value="Endonuclease/exonuclease/phosphatase"/>
    <property type="match status" value="1"/>
</dbReference>
<dbReference type="PANTHER" id="PTHR16320">
    <property type="entry name" value="SPHINGOMYELINASE FAMILY MEMBER"/>
    <property type="match status" value="1"/>
</dbReference>
<comment type="similarity">
    <text evidence="1">Belongs to the neutral sphingomyelinase family.</text>
</comment>
<reference evidence="3" key="1">
    <citation type="submission" date="2021-02" db="EMBL/GenBank/DDBJ databases">
        <authorList>
            <person name="Dougan E. K."/>
            <person name="Rhodes N."/>
            <person name="Thang M."/>
            <person name="Chan C."/>
        </authorList>
    </citation>
    <scope>NUCLEOTIDE SEQUENCE</scope>
</reference>
<dbReference type="Proteomes" id="UP000604046">
    <property type="component" value="Unassembled WGS sequence"/>
</dbReference>
<organism evidence="3 4">
    <name type="scientific">Symbiodinium natans</name>
    <dbReference type="NCBI Taxonomy" id="878477"/>
    <lineage>
        <taxon>Eukaryota</taxon>
        <taxon>Sar</taxon>
        <taxon>Alveolata</taxon>
        <taxon>Dinophyceae</taxon>
        <taxon>Suessiales</taxon>
        <taxon>Symbiodiniaceae</taxon>
        <taxon>Symbiodinium</taxon>
    </lineage>
</organism>
<keyword evidence="4" id="KW-1185">Reference proteome</keyword>
<dbReference type="EMBL" id="CAJNDS010001125">
    <property type="protein sequence ID" value="CAE7248786.1"/>
    <property type="molecule type" value="Genomic_DNA"/>
</dbReference>
<dbReference type="Pfam" id="PF03372">
    <property type="entry name" value="Exo_endo_phos"/>
    <property type="match status" value="1"/>
</dbReference>
<protein>
    <recommendedName>
        <fullName evidence="2">Endonuclease/exonuclease/phosphatase domain-containing protein</fullName>
    </recommendedName>
</protein>
<evidence type="ECO:0000313" key="3">
    <source>
        <dbReference type="EMBL" id="CAE7248786.1"/>
    </source>
</evidence>
<proteinExistence type="inferred from homology"/>
<dbReference type="OrthoDB" id="415448at2759"/>
<sequence>MASRICASAAGMVATSGVFRLLNRPAQQPRKPCFCESVRNTCAATDGPKRIRVMSQNIWNSFFAGGPGRHARLMAFFEELERLRVDIVIVQEMFVFGLGPWCVKSEAEAARELLLELGFRHQTCPTATQPLLGQSSGLVVYSKYPIVREHHEAFATRRSVTAKGWLEVVIDLGLSDSNQARELIIFNTHLEHSHHPRWQRIREQQWKELAKRAEDVLAKSAATSRPYAMVVGDFNVCSQEFGQQLDSSAEFQALQLAMQSAGFACELPQPSFDAERPGTLRLGPENELRSSPDHMFVTYELQDCCVASAIIDTRGRDGLEVSDHLALVVEFLLPP</sequence>
<dbReference type="InterPro" id="IPR038772">
    <property type="entry name" value="Sph/SMPD2-like"/>
</dbReference>